<keyword evidence="1" id="KW-0732">Signal</keyword>
<reference evidence="2" key="1">
    <citation type="submission" date="2022-01" db="EMBL/GenBank/DDBJ databases">
        <title>Genome Sequence Resource for Two Populations of Ditylenchus destructor, the Migratory Endoparasitic Phytonematode.</title>
        <authorList>
            <person name="Zhang H."/>
            <person name="Lin R."/>
            <person name="Xie B."/>
        </authorList>
    </citation>
    <scope>NUCLEOTIDE SEQUENCE</scope>
    <source>
        <strain evidence="2">BazhouSP</strain>
    </source>
</reference>
<proteinExistence type="predicted"/>
<keyword evidence="3" id="KW-1185">Reference proteome</keyword>
<dbReference type="EMBL" id="JAKKPZ010000021">
    <property type="protein sequence ID" value="KAI1711664.1"/>
    <property type="molecule type" value="Genomic_DNA"/>
</dbReference>
<evidence type="ECO:0000313" key="2">
    <source>
        <dbReference type="EMBL" id="KAI1711664.1"/>
    </source>
</evidence>
<protein>
    <submittedName>
        <fullName evidence="2">Uncharacterized protein</fullName>
    </submittedName>
</protein>
<evidence type="ECO:0000256" key="1">
    <source>
        <dbReference type="SAM" id="SignalP"/>
    </source>
</evidence>
<organism evidence="2 3">
    <name type="scientific">Ditylenchus destructor</name>
    <dbReference type="NCBI Taxonomy" id="166010"/>
    <lineage>
        <taxon>Eukaryota</taxon>
        <taxon>Metazoa</taxon>
        <taxon>Ecdysozoa</taxon>
        <taxon>Nematoda</taxon>
        <taxon>Chromadorea</taxon>
        <taxon>Rhabditida</taxon>
        <taxon>Tylenchina</taxon>
        <taxon>Tylenchomorpha</taxon>
        <taxon>Sphaerularioidea</taxon>
        <taxon>Anguinidae</taxon>
        <taxon>Anguininae</taxon>
        <taxon>Ditylenchus</taxon>
    </lineage>
</organism>
<dbReference type="AlphaFoldDB" id="A0AAD4MZJ5"/>
<dbReference type="Proteomes" id="UP001201812">
    <property type="component" value="Unassembled WGS sequence"/>
</dbReference>
<feature type="chain" id="PRO_5041925180" evidence="1">
    <location>
        <begin position="20"/>
        <end position="68"/>
    </location>
</feature>
<comment type="caution">
    <text evidence="2">The sequence shown here is derived from an EMBL/GenBank/DDBJ whole genome shotgun (WGS) entry which is preliminary data.</text>
</comment>
<evidence type="ECO:0000313" key="3">
    <source>
        <dbReference type="Proteomes" id="UP001201812"/>
    </source>
</evidence>
<name>A0AAD4MZJ5_9BILA</name>
<accession>A0AAD4MZJ5</accession>
<feature type="signal peptide" evidence="1">
    <location>
        <begin position="1"/>
        <end position="19"/>
    </location>
</feature>
<sequence>MKFLSMVFVLCLILGITLGEISNLRAKRHDFGRPGFGGPGFGRGPSFRSRGPTVVTKTVTKTEVIRRG</sequence>
<gene>
    <name evidence="2" type="ORF">DdX_10126</name>
</gene>